<dbReference type="EMBL" id="OOIN01000033">
    <property type="protein sequence ID" value="SPO30498.1"/>
    <property type="molecule type" value="Genomic_DNA"/>
</dbReference>
<gene>
    <name evidence="2" type="ORF">UTRI_06428</name>
</gene>
<feature type="region of interest" description="Disordered" evidence="1">
    <location>
        <begin position="773"/>
        <end position="795"/>
    </location>
</feature>
<reference evidence="2 3" key="1">
    <citation type="submission" date="2018-03" db="EMBL/GenBank/DDBJ databases">
        <authorList>
            <person name="Guldener U."/>
        </authorList>
    </citation>
    <scope>NUCLEOTIDE SEQUENCE [LARGE SCALE GENOMIC DNA]</scope>
    <source>
        <strain evidence="2 3">NBRC100155</strain>
    </source>
</reference>
<evidence type="ECO:0000313" key="3">
    <source>
        <dbReference type="Proteomes" id="UP000324022"/>
    </source>
</evidence>
<evidence type="ECO:0000313" key="2">
    <source>
        <dbReference type="EMBL" id="SPO30498.1"/>
    </source>
</evidence>
<dbReference type="OrthoDB" id="3239894at2759"/>
<dbReference type="Pfam" id="PF02992">
    <property type="entry name" value="Transposase_21"/>
    <property type="match status" value="1"/>
</dbReference>
<dbReference type="PANTHER" id="PTHR46579">
    <property type="entry name" value="F5/8 TYPE C DOMAIN-CONTAINING PROTEIN-RELATED"/>
    <property type="match status" value="1"/>
</dbReference>
<dbReference type="Proteomes" id="UP000324022">
    <property type="component" value="Unassembled WGS sequence"/>
</dbReference>
<feature type="region of interest" description="Disordered" evidence="1">
    <location>
        <begin position="817"/>
        <end position="842"/>
    </location>
</feature>
<organism evidence="2 3">
    <name type="scientific">Ustilago trichophora</name>
    <dbReference type="NCBI Taxonomy" id="86804"/>
    <lineage>
        <taxon>Eukaryota</taxon>
        <taxon>Fungi</taxon>
        <taxon>Dikarya</taxon>
        <taxon>Basidiomycota</taxon>
        <taxon>Ustilaginomycotina</taxon>
        <taxon>Ustilaginomycetes</taxon>
        <taxon>Ustilaginales</taxon>
        <taxon>Ustilaginaceae</taxon>
        <taxon>Ustilago</taxon>
    </lineage>
</organism>
<feature type="region of interest" description="Disordered" evidence="1">
    <location>
        <begin position="69"/>
        <end position="158"/>
    </location>
</feature>
<accession>A0A5C3EIW2</accession>
<feature type="compositionally biased region" description="Pro residues" evidence="1">
    <location>
        <begin position="279"/>
        <end position="295"/>
    </location>
</feature>
<dbReference type="InterPro" id="IPR004242">
    <property type="entry name" value="Transposase_21"/>
</dbReference>
<keyword evidence="3" id="KW-1185">Reference proteome</keyword>
<dbReference type="PANTHER" id="PTHR46579:SF1">
    <property type="entry name" value="F5_8 TYPE C DOMAIN-CONTAINING PROTEIN"/>
    <property type="match status" value="1"/>
</dbReference>
<proteinExistence type="predicted"/>
<name>A0A5C3EIW2_9BASI</name>
<protein>
    <submittedName>
        <fullName evidence="2">Uncharacterized protein</fullName>
    </submittedName>
</protein>
<feature type="region of interest" description="Disordered" evidence="1">
    <location>
        <begin position="276"/>
        <end position="312"/>
    </location>
</feature>
<evidence type="ECO:0000256" key="1">
    <source>
        <dbReference type="SAM" id="MobiDB-lite"/>
    </source>
</evidence>
<feature type="compositionally biased region" description="Acidic residues" evidence="1">
    <location>
        <begin position="124"/>
        <end position="134"/>
    </location>
</feature>
<feature type="compositionally biased region" description="Low complexity" evidence="1">
    <location>
        <begin position="829"/>
        <end position="839"/>
    </location>
</feature>
<sequence>MHNLSPSRSGHKPRLCRCEDCGEDGRVFSYEQWRWHQTKAQRCTASIASRAVESRAVSATAAAAATLASPPASSPIALPPSPAQLAQSEPDPQAERWKRQRLGDSTSAEADPDDALLACHSDDGEADQEAEDSDANNSDTMPPFPDLPDASSSIDDQDIGSIDATDAATDAASVSTEDTSSVFSQASRLSLVHALLLNSTAGQPDNTSDSVEETITDSLQQQRGQFVMVNYIFVMYLMTFHRLSNVIATLYLSFALHVLSRFCAFIVDADAFTRTAPPHLSPPQPPSQPSPPPPASVHRAPNSPSSSSQMLPPPLPLPPLPMLVTPASVRQRLGMHSDFEEYLVCAHCGELTLWNGGTDAPNTRHIQCACGARLLHDHNRRPIQLYCHRTLESILSGMLMDKKYYSTLKDWLRVVEEAQPSPSLSSAPNTNRRANTNITDCDSCSGDEVDQRLYGEIPTGSAWLEDCSSSAQDCRRRCHHGHAPFVAAGLNLKVTLSVDWFGPHKGKFHGWHSTGAILLRIDNLPAQLTTHDRRCLGVHLVGLLPGPKDTAAVQLQKFLKLIVDELKDFASDGKVIKTVGHPEGELVKARLHLVVADTPARAKVAGFALKYRKGTICAYCPKQGEKLGLTDDEEDEEDSFVGSQRRRTRSRTAAGFRRVAIDELSYFSAVDSCPPDMMHAIHLGLCKRFWHRLLIESCNEIGKRLPEAQSIIANALLPSNVQRPNKLIGSRSGGNPTAEQWETLFRVLLPFVLMQLWSESLGGRDDEELNFALVKPGGPRTRPLAPQSASQAANPTVHISTTAANTSSVVDATAATAAATPSSLPPPSMSHQNSSSTSSLVDNVEYQPPPGADVDVHLYEEELDVCDAPARADGEPNGRRYLPGPKRVRSVFRSAMLLCAIVELTSGDLTSAEVDKLADLIDKFNHSQAKLLGAAWLTFNNHNVTHLPYFIKRFGSPRHFSSLPFERFNGLMGTIPTSGHKGGVLEATIMRNAVQRSELRRLLSTSGIPFFETRLLQSIEGHHPLDLSSLDTRLKKTQLDNTTFGLLLDHLNHQSNALSCTDATKQPADVAAMPRYTPYWDTMAPSSVARLDTRAEFTRTAIMSRAPDAVKVGGIGQGGRDNRTNCWCLVLINGKPRAARILWIFSKAIRLSATALDTVTQTFMHVRLLAEVSLDVLGSHHPSLELIGDMGISLAIDNSGDYGEEAVLDIESFACQLAVVPFAANGRQLLGLKKLAFRTFNLQLSLLVDIFRLLSPLLPIIISYLLSSSSSSPHHQALLLVSLLPAASYPLAAKSRSPANGLFRTTSLVRRLLLLNSSAPPLPRYYFCATSFNMPVIAMPGLRCRKQILPTHVVAQPNYPATVAKHVAKTFWQALCTQVVEFWKKLKFTHDLYPPTVGFVHVPSQFGIAVSLHPSDAILPTPYIGALVSHPVFGGYNISIVVQKRQYVD</sequence>